<feature type="signal peptide" evidence="2">
    <location>
        <begin position="1"/>
        <end position="28"/>
    </location>
</feature>
<feature type="transmembrane region" description="Helical" evidence="1">
    <location>
        <begin position="52"/>
        <end position="71"/>
    </location>
</feature>
<dbReference type="EMBL" id="LT629785">
    <property type="protein sequence ID" value="SDT94526.1"/>
    <property type="molecule type" value="Genomic_DNA"/>
</dbReference>
<keyword evidence="4" id="KW-1185">Reference proteome</keyword>
<feature type="transmembrane region" description="Helical" evidence="1">
    <location>
        <begin position="78"/>
        <end position="99"/>
    </location>
</feature>
<keyword evidence="2" id="KW-0732">Signal</keyword>
<evidence type="ECO:0000313" key="4">
    <source>
        <dbReference type="Proteomes" id="UP000243232"/>
    </source>
</evidence>
<dbReference type="RefSeq" id="WP_090193186.1">
    <property type="nucleotide sequence ID" value="NZ_LT629785.1"/>
</dbReference>
<keyword evidence="1" id="KW-0812">Transmembrane</keyword>
<evidence type="ECO:0000313" key="3">
    <source>
        <dbReference type="EMBL" id="SDT94526.1"/>
    </source>
</evidence>
<evidence type="ECO:0000256" key="1">
    <source>
        <dbReference type="SAM" id="Phobius"/>
    </source>
</evidence>
<proteinExistence type="predicted"/>
<feature type="transmembrane region" description="Helical" evidence="1">
    <location>
        <begin position="134"/>
        <end position="151"/>
    </location>
</feature>
<organism evidence="3 4">
    <name type="scientific">Pseudomonas pohangensis</name>
    <dbReference type="NCBI Taxonomy" id="364197"/>
    <lineage>
        <taxon>Bacteria</taxon>
        <taxon>Pseudomonadati</taxon>
        <taxon>Pseudomonadota</taxon>
        <taxon>Gammaproteobacteria</taxon>
        <taxon>Pseudomonadales</taxon>
        <taxon>Pseudomonadaceae</taxon>
        <taxon>Pseudomonas</taxon>
    </lineage>
</organism>
<dbReference type="AlphaFoldDB" id="A0A1H2EHB4"/>
<keyword evidence="1" id="KW-1133">Transmembrane helix</keyword>
<sequence length="166" mass="17966">MHPLAVRTATTLLLAGGISALFALPALAAYEHGPGALQIWDAEGQANAAAWVKLWLAFMAAAMLSGVFFVWKHSEARWVVAGVVLGLLITKFVIPALSIINLSGLVGLVHVLCWSPALYLLLKNRPFGKGFSPYAVWTGVVTAVILFSFIFDIRDAAIYLHHRATR</sequence>
<dbReference type="OrthoDB" id="8478687at2"/>
<name>A0A1H2EHB4_9PSED</name>
<accession>A0A1H2EHB4</accession>
<gene>
    <name evidence="3" type="ORF">SAMN05216296_0786</name>
</gene>
<keyword evidence="1" id="KW-0472">Membrane</keyword>
<reference evidence="4" key="1">
    <citation type="submission" date="2016-10" db="EMBL/GenBank/DDBJ databases">
        <authorList>
            <person name="Varghese N."/>
            <person name="Submissions S."/>
        </authorList>
    </citation>
    <scope>NUCLEOTIDE SEQUENCE [LARGE SCALE GENOMIC DNA]</scope>
    <source>
        <strain evidence="4">DSM 17875</strain>
    </source>
</reference>
<dbReference type="Proteomes" id="UP000243232">
    <property type="component" value="Chromosome I"/>
</dbReference>
<dbReference type="STRING" id="364197.SAMN05216296_0786"/>
<protein>
    <submittedName>
        <fullName evidence="3">Uncharacterized protein</fullName>
    </submittedName>
</protein>
<feature type="chain" id="PRO_5009273018" evidence="2">
    <location>
        <begin position="29"/>
        <end position="166"/>
    </location>
</feature>
<evidence type="ECO:0000256" key="2">
    <source>
        <dbReference type="SAM" id="SignalP"/>
    </source>
</evidence>